<reference evidence="3 4" key="1">
    <citation type="submission" date="2024-10" db="EMBL/GenBank/DDBJ databases">
        <title>Updated reference genomes for cyclostephanoid diatoms.</title>
        <authorList>
            <person name="Roberts W.R."/>
            <person name="Alverson A.J."/>
        </authorList>
    </citation>
    <scope>NUCLEOTIDE SEQUENCE [LARGE SCALE GENOMIC DNA]</scope>
    <source>
        <strain evidence="3 4">AJA276-08</strain>
    </source>
</reference>
<comment type="caution">
    <text evidence="3">The sequence shown here is derived from an EMBL/GenBank/DDBJ whole genome shotgun (WGS) entry which is preliminary data.</text>
</comment>
<dbReference type="PANTHER" id="PTHR24111:SF0">
    <property type="entry name" value="LEUCINE-RICH REPEAT-CONTAINING PROTEIN"/>
    <property type="match status" value="1"/>
</dbReference>
<dbReference type="SUPFAM" id="SSF52047">
    <property type="entry name" value="RNI-like"/>
    <property type="match status" value="1"/>
</dbReference>
<evidence type="ECO:0000256" key="2">
    <source>
        <dbReference type="SAM" id="MobiDB-lite"/>
    </source>
</evidence>
<feature type="compositionally biased region" description="Low complexity" evidence="2">
    <location>
        <begin position="10"/>
        <end position="21"/>
    </location>
</feature>
<feature type="compositionally biased region" description="Basic and acidic residues" evidence="2">
    <location>
        <begin position="394"/>
        <end position="404"/>
    </location>
</feature>
<dbReference type="Proteomes" id="UP001530315">
    <property type="component" value="Unassembled WGS sequence"/>
</dbReference>
<dbReference type="InterPro" id="IPR032675">
    <property type="entry name" value="LRR_dom_sf"/>
</dbReference>
<dbReference type="InterPro" id="IPR001611">
    <property type="entry name" value="Leu-rich_rpt"/>
</dbReference>
<dbReference type="Gene3D" id="3.80.10.10">
    <property type="entry name" value="Ribonuclease Inhibitor"/>
    <property type="match status" value="2"/>
</dbReference>
<dbReference type="AlphaFoldDB" id="A0ABD3NB18"/>
<evidence type="ECO:0000313" key="3">
    <source>
        <dbReference type="EMBL" id="KAL3772568.1"/>
    </source>
</evidence>
<proteinExistence type="predicted"/>
<name>A0ABD3NB18_9STRA</name>
<accession>A0ABD3NB18</accession>
<feature type="region of interest" description="Disordered" evidence="2">
    <location>
        <begin position="1"/>
        <end position="28"/>
    </location>
</feature>
<keyword evidence="1" id="KW-0677">Repeat</keyword>
<dbReference type="PANTHER" id="PTHR24111">
    <property type="entry name" value="LEUCINE-RICH REPEAT-CONTAINING PROTEIN 34"/>
    <property type="match status" value="1"/>
</dbReference>
<gene>
    <name evidence="3" type="ORF">ACHAW5_005311</name>
</gene>
<dbReference type="Pfam" id="PF13516">
    <property type="entry name" value="LRR_6"/>
    <property type="match status" value="1"/>
</dbReference>
<dbReference type="EMBL" id="JALLAZ020001574">
    <property type="protein sequence ID" value="KAL3772568.1"/>
    <property type="molecule type" value="Genomic_DNA"/>
</dbReference>
<sequence length="438" mass="48335">MEDDDESSSESRSSYSVSGDSQEGSTLSGNCSLDSIGLMLRRLEDDDSSLIDLEVDCKSIDADAAKCFSVLLPENTRLQRLRLDCGNDSSRLDVIRRVVSGLKGNSSIKHVEINDLTMDRDTSSWMAQSFASSKSLTHISMTKCRFLGSGLGILFVSLQHSKYIRHLTFHSCDWEEHNTEIVASSLPLLKLLSLSLVGINIALDTWPFLLNNIKRSKELILLDLSRNKMDDSIISSLAKTLSLQGSISTLVLSSCGLDDNCIKELAKGLRKHSPLSSLDVSNNNHISGKGVIYFRDMMKFNTSITELKVNGCGLNDRSLDVIESSLRYNNSVLKTFLSEDASQAIFGVVDMIGHFDIGQSTRNIVEAVSFGSDSAKEGTKEKKHVKNRLHYRRKLPDSSIKHADQTPPGQGPGSFTKGKEAVRYTMKSTTPEIRDVLL</sequence>
<keyword evidence="4" id="KW-1185">Reference proteome</keyword>
<dbReference type="InterPro" id="IPR052201">
    <property type="entry name" value="LRR-containing_regulator"/>
</dbReference>
<organism evidence="3 4">
    <name type="scientific">Stephanodiscus triporus</name>
    <dbReference type="NCBI Taxonomy" id="2934178"/>
    <lineage>
        <taxon>Eukaryota</taxon>
        <taxon>Sar</taxon>
        <taxon>Stramenopiles</taxon>
        <taxon>Ochrophyta</taxon>
        <taxon>Bacillariophyta</taxon>
        <taxon>Coscinodiscophyceae</taxon>
        <taxon>Thalassiosirophycidae</taxon>
        <taxon>Stephanodiscales</taxon>
        <taxon>Stephanodiscaceae</taxon>
        <taxon>Stephanodiscus</taxon>
    </lineage>
</organism>
<evidence type="ECO:0000313" key="4">
    <source>
        <dbReference type="Proteomes" id="UP001530315"/>
    </source>
</evidence>
<evidence type="ECO:0000256" key="1">
    <source>
        <dbReference type="ARBA" id="ARBA00022737"/>
    </source>
</evidence>
<protein>
    <submittedName>
        <fullName evidence="3">Uncharacterized protein</fullName>
    </submittedName>
</protein>
<feature type="region of interest" description="Disordered" evidence="2">
    <location>
        <begin position="394"/>
        <end position="421"/>
    </location>
</feature>